<accession>A0A0A9D3K0</accession>
<proteinExistence type="predicted"/>
<dbReference type="GO" id="GO:0016491">
    <property type="term" value="F:oxidoreductase activity"/>
    <property type="evidence" value="ECO:0007669"/>
    <property type="project" value="UniProtKB-KW"/>
</dbReference>
<dbReference type="InterPro" id="IPR050791">
    <property type="entry name" value="Aldo-Keto_reductase"/>
</dbReference>
<dbReference type="InterPro" id="IPR023210">
    <property type="entry name" value="NADP_OxRdtase_dom"/>
</dbReference>
<dbReference type="PANTHER" id="PTHR43625">
    <property type="entry name" value="AFLATOXIN B1 ALDEHYDE REDUCTASE"/>
    <property type="match status" value="1"/>
</dbReference>
<evidence type="ECO:0000259" key="3">
    <source>
        <dbReference type="Pfam" id="PF00248"/>
    </source>
</evidence>
<dbReference type="InterPro" id="IPR036812">
    <property type="entry name" value="NAD(P)_OxRdtase_dom_sf"/>
</dbReference>
<sequence>MEQAPLVPRVKLGTQGLEVSKLGLGCMGLTGAYNSPLGDDAGAAVVAHAFRRGVTFFGTSDFYGPLANEVLLGKVDSSSSSASWIRSWF</sequence>
<evidence type="ECO:0000256" key="1">
    <source>
        <dbReference type="ARBA" id="ARBA00022857"/>
    </source>
</evidence>
<organism evidence="4">
    <name type="scientific">Arundo donax</name>
    <name type="common">Giant reed</name>
    <name type="synonym">Donax arundinaceus</name>
    <dbReference type="NCBI Taxonomy" id="35708"/>
    <lineage>
        <taxon>Eukaryota</taxon>
        <taxon>Viridiplantae</taxon>
        <taxon>Streptophyta</taxon>
        <taxon>Embryophyta</taxon>
        <taxon>Tracheophyta</taxon>
        <taxon>Spermatophyta</taxon>
        <taxon>Magnoliopsida</taxon>
        <taxon>Liliopsida</taxon>
        <taxon>Poales</taxon>
        <taxon>Poaceae</taxon>
        <taxon>PACMAD clade</taxon>
        <taxon>Arundinoideae</taxon>
        <taxon>Arundineae</taxon>
        <taxon>Arundo</taxon>
    </lineage>
</organism>
<protein>
    <recommendedName>
        <fullName evidence="3">NADP-dependent oxidoreductase domain-containing protein</fullName>
    </recommendedName>
</protein>
<dbReference type="SUPFAM" id="SSF51430">
    <property type="entry name" value="NAD(P)-linked oxidoreductase"/>
    <property type="match status" value="1"/>
</dbReference>
<keyword evidence="1" id="KW-0521">NADP</keyword>
<dbReference type="GO" id="GO:0005737">
    <property type="term" value="C:cytoplasm"/>
    <property type="evidence" value="ECO:0007669"/>
    <property type="project" value="TreeGrafter"/>
</dbReference>
<dbReference type="Gene3D" id="3.20.20.100">
    <property type="entry name" value="NADP-dependent oxidoreductase domain"/>
    <property type="match status" value="1"/>
</dbReference>
<keyword evidence="2" id="KW-0560">Oxidoreductase</keyword>
<reference evidence="4" key="2">
    <citation type="journal article" date="2015" name="Data Brief">
        <title>Shoot transcriptome of the giant reed, Arundo donax.</title>
        <authorList>
            <person name="Barrero R.A."/>
            <person name="Guerrero F.D."/>
            <person name="Moolhuijzen P."/>
            <person name="Goolsby J.A."/>
            <person name="Tidwell J."/>
            <person name="Bellgard S.E."/>
            <person name="Bellgard M.I."/>
        </authorList>
    </citation>
    <scope>NUCLEOTIDE SEQUENCE</scope>
    <source>
        <tissue evidence="4">Shoot tissue taken approximately 20 cm above the soil surface</tissue>
    </source>
</reference>
<reference evidence="4" key="1">
    <citation type="submission" date="2014-09" db="EMBL/GenBank/DDBJ databases">
        <authorList>
            <person name="Magalhaes I.L.F."/>
            <person name="Oliveira U."/>
            <person name="Santos F.R."/>
            <person name="Vidigal T.H.D.A."/>
            <person name="Brescovit A.D."/>
            <person name="Santos A.J."/>
        </authorList>
    </citation>
    <scope>NUCLEOTIDE SEQUENCE</scope>
    <source>
        <tissue evidence="4">Shoot tissue taken approximately 20 cm above the soil surface</tissue>
    </source>
</reference>
<dbReference type="Pfam" id="PF00248">
    <property type="entry name" value="Aldo_ket_red"/>
    <property type="match status" value="1"/>
</dbReference>
<feature type="domain" description="NADP-dependent oxidoreductase" evidence="3">
    <location>
        <begin position="21"/>
        <end position="75"/>
    </location>
</feature>
<dbReference type="PANTHER" id="PTHR43625:SF81">
    <property type="entry name" value="OS01G0618100 PROTEIN"/>
    <property type="match status" value="1"/>
</dbReference>
<evidence type="ECO:0000256" key="2">
    <source>
        <dbReference type="ARBA" id="ARBA00023002"/>
    </source>
</evidence>
<dbReference type="AlphaFoldDB" id="A0A0A9D3K0"/>
<name>A0A0A9D3K0_ARUDO</name>
<dbReference type="EMBL" id="GBRH01217675">
    <property type="protein sequence ID" value="JAD80220.1"/>
    <property type="molecule type" value="Transcribed_RNA"/>
</dbReference>
<evidence type="ECO:0000313" key="4">
    <source>
        <dbReference type="EMBL" id="JAD80220.1"/>
    </source>
</evidence>